<evidence type="ECO:0000256" key="4">
    <source>
        <dbReference type="RuleBase" id="RU362132"/>
    </source>
</evidence>
<dbReference type="Pfam" id="PF02776">
    <property type="entry name" value="TPP_enzyme_N"/>
    <property type="match status" value="1"/>
</dbReference>
<dbReference type="KEGG" id="cdn:BN940_00736"/>
<feature type="domain" description="Thiamine pyrophosphate enzyme TPP-binding" evidence="6">
    <location>
        <begin position="403"/>
        <end position="555"/>
    </location>
</feature>
<comment type="similarity">
    <text evidence="2 4">Belongs to the TPP enzyme family.</text>
</comment>
<dbReference type="GO" id="GO:0003984">
    <property type="term" value="F:acetolactate synthase activity"/>
    <property type="evidence" value="ECO:0007669"/>
    <property type="project" value="TreeGrafter"/>
</dbReference>
<dbReference type="Pfam" id="PF00205">
    <property type="entry name" value="TPP_enzyme_M"/>
    <property type="match status" value="1"/>
</dbReference>
<evidence type="ECO:0000259" key="7">
    <source>
        <dbReference type="Pfam" id="PF02776"/>
    </source>
</evidence>
<dbReference type="InterPro" id="IPR011766">
    <property type="entry name" value="TPP_enzyme_TPP-bd"/>
</dbReference>
<keyword evidence="3 4" id="KW-0786">Thiamine pyrophosphate</keyword>
<dbReference type="Proteomes" id="UP000019805">
    <property type="component" value="Chromosome"/>
</dbReference>
<dbReference type="GO" id="GO:0000287">
    <property type="term" value="F:magnesium ion binding"/>
    <property type="evidence" value="ECO:0007669"/>
    <property type="project" value="InterPro"/>
</dbReference>
<dbReference type="InterPro" id="IPR029035">
    <property type="entry name" value="DHS-like_NAD/FAD-binding_dom"/>
</dbReference>
<accession>W8WSH2</accession>
<dbReference type="AlphaFoldDB" id="W8WSH2"/>
<dbReference type="GO" id="GO:0009099">
    <property type="term" value="P:L-valine biosynthetic process"/>
    <property type="evidence" value="ECO:0007669"/>
    <property type="project" value="TreeGrafter"/>
</dbReference>
<dbReference type="PROSITE" id="PS00187">
    <property type="entry name" value="TPP_ENZYMES"/>
    <property type="match status" value="1"/>
</dbReference>
<comment type="cofactor">
    <cofactor evidence="1">
        <name>thiamine diphosphate</name>
        <dbReference type="ChEBI" id="CHEBI:58937"/>
    </cofactor>
</comment>
<sequence length="586" mass="63853">MQELISRQLVRYLEERGVEHVFGLCGHTNIAVLTELGKSSIRFVNTRHEQIAAHAADGYARMKKKAAVVLSHLGPGLTNAATGVANAALDSIPMVVIAGDVPSHYYGKHPHQEINLHADAAQWEVYRPFVKRAWRVERPDLFPEIVEKAFQLAESGRPGPVLVSVPMDIFSKEIDTALFERLRPHTRQLEKPSLDEAVARRIVQALIDAERPVIYAGGGILLADAAQELEQLVDHLGIPVAHSLMGKGALRDDHDLTLGMTGFWGTQFVNDACRTADLVIGLGTRFAEADCSSWDDRYTFSFPPARLIHIDIDPSEIGRNYPVEIGAVADLRQALVALNRVAREMLPAGRRNEAMRARIARYREEFAAGNATLIREDRYPMQPERILSEVREVLPRDAIITTDVGWNKNGVGQQFPVYVPGSILTPGGYATMGFGAPGALGAKLACPDRVVVSLVGDGGFGQNPALLATAVEEDIPVVWVVMNNCAFGTIAGLQKAHYGTTTGTVFAKDGQPYTPDYAAVARAYGAEGIRIQDTAEFKDALARAIASGKPCVIDVLMRNNPVPTSGHWNILDIYSPNAKISHVSID</sequence>
<gene>
    <name evidence="8" type="ORF">BN940_00736</name>
</gene>
<dbReference type="Pfam" id="PF02775">
    <property type="entry name" value="TPP_enzyme_C"/>
    <property type="match status" value="1"/>
</dbReference>
<keyword evidence="9" id="KW-1185">Reference proteome</keyword>
<feature type="domain" description="Thiamine pyrophosphate enzyme central" evidence="5">
    <location>
        <begin position="200"/>
        <end position="338"/>
    </location>
</feature>
<dbReference type="OrthoDB" id="2254214at2"/>
<dbReference type="CDD" id="cd00568">
    <property type="entry name" value="TPP_enzymes"/>
    <property type="match status" value="1"/>
</dbReference>
<dbReference type="SUPFAM" id="SSF52467">
    <property type="entry name" value="DHS-like NAD/FAD-binding domain"/>
    <property type="match status" value="1"/>
</dbReference>
<evidence type="ECO:0000313" key="9">
    <source>
        <dbReference type="Proteomes" id="UP000019805"/>
    </source>
</evidence>
<dbReference type="SUPFAM" id="SSF52518">
    <property type="entry name" value="Thiamin diphosphate-binding fold (THDP-binding)"/>
    <property type="match status" value="2"/>
</dbReference>
<dbReference type="GO" id="GO:0050660">
    <property type="term" value="F:flavin adenine dinucleotide binding"/>
    <property type="evidence" value="ECO:0007669"/>
    <property type="project" value="TreeGrafter"/>
</dbReference>
<name>W8WSH2_CASD6</name>
<dbReference type="GO" id="GO:0005948">
    <property type="term" value="C:acetolactate synthase complex"/>
    <property type="evidence" value="ECO:0007669"/>
    <property type="project" value="TreeGrafter"/>
</dbReference>
<dbReference type="PANTHER" id="PTHR18968">
    <property type="entry name" value="THIAMINE PYROPHOSPHATE ENZYMES"/>
    <property type="match status" value="1"/>
</dbReference>
<dbReference type="EMBL" id="HG916765">
    <property type="protein sequence ID" value="CDM22628.1"/>
    <property type="molecule type" value="Genomic_DNA"/>
</dbReference>
<evidence type="ECO:0000256" key="1">
    <source>
        <dbReference type="ARBA" id="ARBA00001964"/>
    </source>
</evidence>
<dbReference type="Gene3D" id="3.40.50.1220">
    <property type="entry name" value="TPP-binding domain"/>
    <property type="match status" value="1"/>
</dbReference>
<dbReference type="CDD" id="cd07035">
    <property type="entry name" value="TPP_PYR_POX_like"/>
    <property type="match status" value="1"/>
</dbReference>
<evidence type="ECO:0000259" key="5">
    <source>
        <dbReference type="Pfam" id="PF00205"/>
    </source>
</evidence>
<evidence type="ECO:0000259" key="6">
    <source>
        <dbReference type="Pfam" id="PF02775"/>
    </source>
</evidence>
<dbReference type="RefSeq" id="WP_043679050.1">
    <property type="nucleotide sequence ID" value="NZ_HG916765.1"/>
</dbReference>
<protein>
    <submittedName>
        <fullName evidence="8">Thiamine pyrophosphate-requiring enzymes</fullName>
    </submittedName>
</protein>
<dbReference type="InterPro" id="IPR045229">
    <property type="entry name" value="TPP_enz"/>
</dbReference>
<evidence type="ECO:0000256" key="3">
    <source>
        <dbReference type="ARBA" id="ARBA00023052"/>
    </source>
</evidence>
<dbReference type="GO" id="GO:0009097">
    <property type="term" value="P:isoleucine biosynthetic process"/>
    <property type="evidence" value="ECO:0007669"/>
    <property type="project" value="TreeGrafter"/>
</dbReference>
<organism evidence="8 9">
    <name type="scientific">Castellaniella defragrans (strain DSM 12143 / CCUG 39792 / 65Phen)</name>
    <name type="common">Alcaligenes defragrans</name>
    <dbReference type="NCBI Taxonomy" id="1437824"/>
    <lineage>
        <taxon>Bacteria</taxon>
        <taxon>Pseudomonadati</taxon>
        <taxon>Pseudomonadota</taxon>
        <taxon>Betaproteobacteria</taxon>
        <taxon>Burkholderiales</taxon>
        <taxon>Alcaligenaceae</taxon>
        <taxon>Castellaniella</taxon>
    </lineage>
</organism>
<dbReference type="Gene3D" id="3.40.50.970">
    <property type="match status" value="2"/>
</dbReference>
<feature type="domain" description="Thiamine pyrophosphate enzyme N-terminal TPP-binding" evidence="7">
    <location>
        <begin position="6"/>
        <end position="115"/>
    </location>
</feature>
<reference evidence="8 9" key="1">
    <citation type="journal article" date="2014" name="BMC Microbiol.">
        <title>The oxygen-independent metabolism of cyclic monoterpenes in Castellaniella defragrans 65Phen.</title>
        <authorList>
            <person name="Petasch J."/>
            <person name="Disch E.M."/>
            <person name="Markert S."/>
            <person name="Becher D."/>
            <person name="Schweder T."/>
            <person name="Huttel B."/>
            <person name="Reinhardt R."/>
            <person name="Harder J."/>
        </authorList>
    </citation>
    <scope>NUCLEOTIDE SEQUENCE [LARGE SCALE GENOMIC DNA]</scope>
    <source>
        <strain evidence="8">65Phen</strain>
    </source>
</reference>
<evidence type="ECO:0000256" key="2">
    <source>
        <dbReference type="ARBA" id="ARBA00007812"/>
    </source>
</evidence>
<dbReference type="InterPro" id="IPR012000">
    <property type="entry name" value="Thiamin_PyroP_enz_cen_dom"/>
</dbReference>
<dbReference type="HOGENOM" id="CLU_013748_3_1_4"/>
<dbReference type="InterPro" id="IPR000399">
    <property type="entry name" value="TPP-bd_CS"/>
</dbReference>
<evidence type="ECO:0000313" key="8">
    <source>
        <dbReference type="EMBL" id="CDM22628.1"/>
    </source>
</evidence>
<dbReference type="InterPro" id="IPR012001">
    <property type="entry name" value="Thiamin_PyroP_enz_TPP-bd_dom"/>
</dbReference>
<dbReference type="InterPro" id="IPR029061">
    <property type="entry name" value="THDP-binding"/>
</dbReference>
<dbReference type="PANTHER" id="PTHR18968:SF13">
    <property type="entry name" value="ACETOLACTATE SYNTHASE CATALYTIC SUBUNIT, MITOCHONDRIAL"/>
    <property type="match status" value="1"/>
</dbReference>
<dbReference type="FunFam" id="3.40.50.970:FF:000007">
    <property type="entry name" value="Acetolactate synthase"/>
    <property type="match status" value="1"/>
</dbReference>
<dbReference type="GO" id="GO:0030976">
    <property type="term" value="F:thiamine pyrophosphate binding"/>
    <property type="evidence" value="ECO:0007669"/>
    <property type="project" value="InterPro"/>
</dbReference>
<dbReference type="PATRIC" id="fig|1437824.5.peg.149"/>
<dbReference type="eggNOG" id="COG0028">
    <property type="taxonomic scope" value="Bacteria"/>
</dbReference>
<dbReference type="STRING" id="1437824.BN940_00736"/>
<proteinExistence type="inferred from homology"/>